<name>A0ACB7CH02_9ASCO</name>
<comment type="caution">
    <text evidence="1">The sequence shown here is derived from an EMBL/GenBank/DDBJ whole genome shotgun (WGS) entry which is preliminary data.</text>
</comment>
<accession>A0ACB7CH02</accession>
<evidence type="ECO:0000313" key="1">
    <source>
        <dbReference type="EMBL" id="KAG4304384.1"/>
    </source>
</evidence>
<protein>
    <submittedName>
        <fullName evidence="1">Uncharacterized protein</fullName>
    </submittedName>
</protein>
<proteinExistence type="predicted"/>
<dbReference type="EMBL" id="JABTEG010000008">
    <property type="protein sequence ID" value="KAG4304384.1"/>
    <property type="molecule type" value="Genomic_DNA"/>
</dbReference>
<evidence type="ECO:0000313" key="2">
    <source>
        <dbReference type="Proteomes" id="UP000768646"/>
    </source>
</evidence>
<organism evidence="1 2">
    <name type="scientific">Pneumocystis oryctolagi</name>
    <dbReference type="NCBI Taxonomy" id="42067"/>
    <lineage>
        <taxon>Eukaryota</taxon>
        <taxon>Fungi</taxon>
        <taxon>Dikarya</taxon>
        <taxon>Ascomycota</taxon>
        <taxon>Taphrinomycotina</taxon>
        <taxon>Pneumocystomycetes</taxon>
        <taxon>Pneumocystaceae</taxon>
        <taxon>Pneumocystis</taxon>
    </lineage>
</organism>
<dbReference type="Proteomes" id="UP000768646">
    <property type="component" value="Unassembled WGS sequence"/>
</dbReference>
<sequence length="558" mass="62939">MGEEDFNEPLNGIKEGNGYLQRHLPVLPWYSVPDKPFPRRKHKCMKCEEIQKQSINSQVQAVFPEKKLQAETPVESNQISLLNQESLSGGKAVENNVSVSDSHPVSRSWSDLLKSSGTSSAVVPPCKSTLPSACEIISDDLNKVLSSVKLNSEKKHSVLLQPRGLINTGNVCFMNVILQVLVFCPPFYNLLDEIGKRMAHSFVNDTSLINALISFIREFSVIDQAVLNGNSQIKKQNMEEFGAPFIPEYVYVAMRGNKLFDSMGRGHQEDAEEFLGLLLDALHEEFIDKMKSNHSTSDVYLSNRMNRTDSSATNSSEYSQDKNDNEWIEVGPKQKTSIMRSANVSESPLTSIFTGNFRSILRVAGMKPSITLEPYRSLQLDIEPLHIGSIEEALQNITQSEVLNGDWHSSLGEKLKATKQVFIETLPQVLILHLKRFVYDNVGGTQKSYKNVHYPLQFEIPPTVMSPHRRFEKNIKFILFAGKLYLALLFILTFVAVVYHHGMSASGGHYTVDLLRQDMQSWIRVDDTHISHILSEHVVPSSVESPSRFAYLLFYLRS</sequence>
<gene>
    <name evidence="1" type="ORF">PORY_002094</name>
</gene>
<keyword evidence="2" id="KW-1185">Reference proteome</keyword>
<reference evidence="1 2" key="1">
    <citation type="journal article" date="2021" name="Commun. Biol.">
        <title>Genomic insights into the host specific adaptation of the Pneumocystis genus.</title>
        <authorList>
            <person name="Cisse O.H."/>
            <person name="Ma L."/>
            <person name="Dekker J.P."/>
            <person name="Khil P.P."/>
            <person name="Youn J.-H."/>
            <person name="Brenchley J.M."/>
            <person name="Blair R."/>
            <person name="Pahar B."/>
            <person name="Chabe M."/>
            <person name="Van Rompay K.K.A."/>
            <person name="Keesler R."/>
            <person name="Sukura A."/>
            <person name="Hirsch V."/>
            <person name="Kutty G."/>
            <person name="Liu Y."/>
            <person name="Peng L."/>
            <person name="Chen J."/>
            <person name="Song J."/>
            <person name="Weissenbacher-Lang C."/>
            <person name="Xu J."/>
            <person name="Upham N.S."/>
            <person name="Stajich J.E."/>
            <person name="Cuomo C.A."/>
            <person name="Cushion M.T."/>
            <person name="Kovacs J.A."/>
        </authorList>
    </citation>
    <scope>NUCLEOTIDE SEQUENCE [LARGE SCALE GENOMIC DNA]</scope>
    <source>
        <strain evidence="1 2">RABM</strain>
    </source>
</reference>